<dbReference type="EMBL" id="JAGPYM010000002">
    <property type="protein sequence ID" value="KAH6898115.1"/>
    <property type="molecule type" value="Genomic_DNA"/>
</dbReference>
<keyword evidence="3" id="KW-1185">Reference proteome</keyword>
<evidence type="ECO:0000313" key="3">
    <source>
        <dbReference type="Proteomes" id="UP000777438"/>
    </source>
</evidence>
<dbReference type="OrthoDB" id="10265871at2759"/>
<comment type="caution">
    <text evidence="2">The sequence shown here is derived from an EMBL/GenBank/DDBJ whole genome shotgun (WGS) entry which is preliminary data.</text>
</comment>
<dbReference type="AlphaFoldDB" id="A0A9P9AXU3"/>
<name>A0A9P9AXU3_9HYPO</name>
<dbReference type="PANTHER" id="PTHR47585">
    <property type="match status" value="1"/>
</dbReference>
<proteinExistence type="predicted"/>
<accession>A0A9P9AXU3</accession>
<sequence length="137" mass="14719">MTSANGLGRRPIRVGGASGGFIDHVAAISRLARHPDVDGIVGDWLSENIMTGYGPGKATFLQCFEPAIPFLVRNKTKLAVDAGASDTELLAEVVHDMVQMVGYSMNVAWVEGDDVTDAFKKMVADGHDFKAPRMGKR</sequence>
<dbReference type="PANTHER" id="PTHR47585:SF2">
    <property type="entry name" value="DUF1446 DOMAIN PROTEIN (AFU_ORTHOLOGUE AFUA_6G11420)"/>
    <property type="match status" value="1"/>
</dbReference>
<reference evidence="2 3" key="1">
    <citation type="journal article" date="2021" name="Nat. Commun.">
        <title>Genetic determinants of endophytism in the Arabidopsis root mycobiome.</title>
        <authorList>
            <person name="Mesny F."/>
            <person name="Miyauchi S."/>
            <person name="Thiergart T."/>
            <person name="Pickel B."/>
            <person name="Atanasova L."/>
            <person name="Karlsson M."/>
            <person name="Huettel B."/>
            <person name="Barry K.W."/>
            <person name="Haridas S."/>
            <person name="Chen C."/>
            <person name="Bauer D."/>
            <person name="Andreopoulos W."/>
            <person name="Pangilinan J."/>
            <person name="LaButti K."/>
            <person name="Riley R."/>
            <person name="Lipzen A."/>
            <person name="Clum A."/>
            <person name="Drula E."/>
            <person name="Henrissat B."/>
            <person name="Kohler A."/>
            <person name="Grigoriev I.V."/>
            <person name="Martin F.M."/>
            <person name="Hacquard S."/>
        </authorList>
    </citation>
    <scope>NUCLEOTIDE SEQUENCE [LARGE SCALE GENOMIC DNA]</scope>
    <source>
        <strain evidence="2 3">MPI-CAGE-CH-0241</strain>
    </source>
</reference>
<dbReference type="InterPro" id="IPR010839">
    <property type="entry name" value="AtuA_N"/>
</dbReference>
<dbReference type="Pfam" id="PF07287">
    <property type="entry name" value="AtuA"/>
    <property type="match status" value="1"/>
</dbReference>
<evidence type="ECO:0000313" key="2">
    <source>
        <dbReference type="EMBL" id="KAH6898115.1"/>
    </source>
</evidence>
<protein>
    <recommendedName>
        <fullName evidence="1">Acyclic terpene utilisation N-terminal domain-containing protein</fullName>
    </recommendedName>
</protein>
<organism evidence="2 3">
    <name type="scientific">Thelonectria olida</name>
    <dbReference type="NCBI Taxonomy" id="1576542"/>
    <lineage>
        <taxon>Eukaryota</taxon>
        <taxon>Fungi</taxon>
        <taxon>Dikarya</taxon>
        <taxon>Ascomycota</taxon>
        <taxon>Pezizomycotina</taxon>
        <taxon>Sordariomycetes</taxon>
        <taxon>Hypocreomycetidae</taxon>
        <taxon>Hypocreales</taxon>
        <taxon>Nectriaceae</taxon>
        <taxon>Thelonectria</taxon>
    </lineage>
</organism>
<gene>
    <name evidence="2" type="ORF">B0T10DRAFT_555454</name>
</gene>
<feature type="domain" description="Acyclic terpene utilisation N-terminal" evidence="1">
    <location>
        <begin position="12"/>
        <end position="127"/>
    </location>
</feature>
<dbReference type="Proteomes" id="UP000777438">
    <property type="component" value="Unassembled WGS sequence"/>
</dbReference>
<evidence type="ECO:0000259" key="1">
    <source>
        <dbReference type="Pfam" id="PF07287"/>
    </source>
</evidence>